<organism evidence="1">
    <name type="scientific">hydrothermal vent metagenome</name>
    <dbReference type="NCBI Taxonomy" id="652676"/>
    <lineage>
        <taxon>unclassified sequences</taxon>
        <taxon>metagenomes</taxon>
        <taxon>ecological metagenomes</taxon>
    </lineage>
</organism>
<reference evidence="1" key="1">
    <citation type="submission" date="2018-06" db="EMBL/GenBank/DDBJ databases">
        <authorList>
            <person name="Zhirakovskaya E."/>
        </authorList>
    </citation>
    <scope>NUCLEOTIDE SEQUENCE</scope>
</reference>
<dbReference type="EMBL" id="UOEE01000157">
    <property type="protein sequence ID" value="VAV93088.1"/>
    <property type="molecule type" value="Genomic_DNA"/>
</dbReference>
<evidence type="ECO:0008006" key="2">
    <source>
        <dbReference type="Google" id="ProtNLM"/>
    </source>
</evidence>
<accession>A0A3B0RXT3</accession>
<dbReference type="Pfam" id="PF11306">
    <property type="entry name" value="DUF3108"/>
    <property type="match status" value="1"/>
</dbReference>
<proteinExistence type="predicted"/>
<evidence type="ECO:0000313" key="1">
    <source>
        <dbReference type="EMBL" id="VAV93088.1"/>
    </source>
</evidence>
<sequence length="268" mass="30056">MIRSRYLAIFFVLLAFPAQGQDVATAIHSDQERSVDITYGGRVFGIPVMKANISADFVGENYAARADFRTSGLLSIFSKIQVIASASGQVKNQKLQTKEYWHKELDGRKNRELSMSYGDELVTIRVDPPLYSMGDPPASMQQRLEALDPVSAILALAVTNVTDQQCNSTIKVFDGKQRYDLRMQAGEVKTIRTRAYKGKALRCQVWYVPVAGFDADDLANPEDYQKPVIMWLSKSKDSEFQIPVRFEAKLSFGTAVIEARKIEIKSAR</sequence>
<dbReference type="InterPro" id="IPR021457">
    <property type="entry name" value="DUF3108"/>
</dbReference>
<dbReference type="AlphaFoldDB" id="A0A3B0RXT3"/>
<name>A0A3B0RXT3_9ZZZZ</name>
<gene>
    <name evidence="1" type="ORF">MNBD_ALPHA06-2097</name>
</gene>
<protein>
    <recommendedName>
        <fullName evidence="2">DUF3108 domain-containing protein</fullName>
    </recommendedName>
</protein>